<feature type="transmembrane region" description="Helical" evidence="1">
    <location>
        <begin position="202"/>
        <end position="231"/>
    </location>
</feature>
<dbReference type="Proteomes" id="UP000217528">
    <property type="component" value="Unassembled WGS sequence"/>
</dbReference>
<name>A0A2A2HFH3_9EURY</name>
<evidence type="ECO:0000313" key="2">
    <source>
        <dbReference type="EMBL" id="PAV08147.1"/>
    </source>
</evidence>
<gene>
    <name evidence="2" type="ORF">ASJ82_01385</name>
    <name evidence="3" type="ORF">MSCUN_13160</name>
</gene>
<protein>
    <recommendedName>
        <fullName evidence="6">DUF3100 domain-containing protein</fullName>
    </recommendedName>
</protein>
<evidence type="ECO:0000256" key="1">
    <source>
        <dbReference type="SAM" id="Phobius"/>
    </source>
</evidence>
<accession>A0A2A2HFH3</accession>
<feature type="transmembrane region" description="Helical" evidence="1">
    <location>
        <begin position="243"/>
        <end position="265"/>
    </location>
</feature>
<dbReference type="AlphaFoldDB" id="A0A2A2HFH3"/>
<keyword evidence="1" id="KW-0472">Membrane</keyword>
<dbReference type="OrthoDB" id="293233at2157"/>
<feature type="transmembrane region" description="Helical" evidence="1">
    <location>
        <begin position="114"/>
        <end position="137"/>
    </location>
</feature>
<evidence type="ECO:0000313" key="5">
    <source>
        <dbReference type="Proteomes" id="UP000246004"/>
    </source>
</evidence>
<feature type="transmembrane region" description="Helical" evidence="1">
    <location>
        <begin position="46"/>
        <end position="67"/>
    </location>
</feature>
<dbReference type="Proteomes" id="UP000246004">
    <property type="component" value="Unassembled WGS sequence"/>
</dbReference>
<evidence type="ECO:0008006" key="6">
    <source>
        <dbReference type="Google" id="ProtNLM"/>
    </source>
</evidence>
<feature type="transmembrane region" description="Helical" evidence="1">
    <location>
        <begin position="87"/>
        <end position="108"/>
    </location>
</feature>
<comment type="caution">
    <text evidence="2">The sequence shown here is derived from an EMBL/GenBank/DDBJ whole genome shotgun (WGS) entry which is preliminary data.</text>
</comment>
<organism evidence="2 4">
    <name type="scientific">Methanosphaera cuniculi</name>
    <dbReference type="NCBI Taxonomy" id="1077256"/>
    <lineage>
        <taxon>Archaea</taxon>
        <taxon>Methanobacteriati</taxon>
        <taxon>Methanobacteriota</taxon>
        <taxon>Methanomada group</taxon>
        <taxon>Methanobacteria</taxon>
        <taxon>Methanobacteriales</taxon>
        <taxon>Methanobacteriaceae</taxon>
        <taxon>Methanosphaera</taxon>
    </lineage>
</organism>
<keyword evidence="1" id="KW-0812">Transmembrane</keyword>
<reference evidence="2 4" key="2">
    <citation type="journal article" date="2017" name="BMC Genomics">
        <title>Genomic analysis of methanogenic archaea reveals a shift towards energy conservation.</title>
        <authorList>
            <person name="Gilmore S.P."/>
            <person name="Henske J.K."/>
            <person name="Sexton J.A."/>
            <person name="Solomon K.V."/>
            <person name="Seppala S."/>
            <person name="Yoo J.I."/>
            <person name="Huyett L.M."/>
            <person name="Pressman A."/>
            <person name="Cogan J.Z."/>
            <person name="Kivenson V."/>
            <person name="Peng X."/>
            <person name="Tan Y."/>
            <person name="Valentine D.L."/>
            <person name="O'Malley M.A."/>
        </authorList>
    </citation>
    <scope>NUCLEOTIDE SEQUENCE [LARGE SCALE GENOMIC DNA]</scope>
    <source>
        <strain evidence="2 4">1R-7</strain>
    </source>
</reference>
<dbReference type="InterPro" id="IPR021450">
    <property type="entry name" value="DUF3100"/>
</dbReference>
<dbReference type="EMBL" id="LMVN01000002">
    <property type="protein sequence ID" value="PAV08147.1"/>
    <property type="molecule type" value="Genomic_DNA"/>
</dbReference>
<evidence type="ECO:0000313" key="3">
    <source>
        <dbReference type="EMBL" id="PWL07785.1"/>
    </source>
</evidence>
<dbReference type="Pfam" id="PF11299">
    <property type="entry name" value="DUF3100"/>
    <property type="match status" value="1"/>
</dbReference>
<evidence type="ECO:0000313" key="4">
    <source>
        <dbReference type="Proteomes" id="UP000217528"/>
    </source>
</evidence>
<sequence>MENKYEDSQEPEELEKARKDYKLHLTVLVAIVIAEYIGIYTLQLSGITIVLMPLLYSLVLAIAFYVAKPIKWIQKEQSKESETIMMLLIGPLLAKLAIASGQNIAIIFNAGPAILLQEVGNLGTIFLALPIALLLGFKRESIGMTSSICREPQMAVVIDKFGVSSPETKGFFTVFLIGTVLGTPFISILVSVLAFTVPIHQFAYGMACGIGSASMNAAAVASLITIFPGYAAQLEAFSGMANMISMVTGMYVYILVAIPLTQWLYKVLEPPLSRVRSVFINKNKNKNIEG</sequence>
<feature type="transmembrane region" description="Helical" evidence="1">
    <location>
        <begin position="21"/>
        <end position="40"/>
    </location>
</feature>
<feature type="transmembrane region" description="Helical" evidence="1">
    <location>
        <begin position="170"/>
        <end position="196"/>
    </location>
</feature>
<keyword evidence="1" id="KW-1133">Transmembrane helix</keyword>
<dbReference type="EMBL" id="LWMS01000044">
    <property type="protein sequence ID" value="PWL07785.1"/>
    <property type="molecule type" value="Genomic_DNA"/>
</dbReference>
<dbReference type="RefSeq" id="WP_095608047.1">
    <property type="nucleotide sequence ID" value="NZ_LMVN01000002.1"/>
</dbReference>
<proteinExistence type="predicted"/>
<reference evidence="3 5" key="1">
    <citation type="submission" date="2016-04" db="EMBL/GenBank/DDBJ databases">
        <title>Genome sequence of Methanosphaera cuniculi DSM 4103.</title>
        <authorList>
            <person name="Poehlein A."/>
            <person name="Seedorf H."/>
            <person name="Daniel R."/>
        </authorList>
    </citation>
    <scope>NUCLEOTIDE SEQUENCE [LARGE SCALE GENOMIC DNA]</scope>
    <source>
        <strain evidence="3 5">DSM 4103</strain>
    </source>
</reference>
<keyword evidence="4" id="KW-1185">Reference proteome</keyword>